<dbReference type="NCBIfam" id="TIGR00756">
    <property type="entry name" value="PPR"/>
    <property type="match status" value="13"/>
</dbReference>
<dbReference type="Pfam" id="PF01535">
    <property type="entry name" value="PPR"/>
    <property type="match status" value="10"/>
</dbReference>
<feature type="repeat" description="PPR" evidence="3">
    <location>
        <begin position="243"/>
        <end position="277"/>
    </location>
</feature>
<evidence type="ECO:0000256" key="2">
    <source>
        <dbReference type="ARBA" id="ARBA00022737"/>
    </source>
</evidence>
<dbReference type="PROSITE" id="PS51375">
    <property type="entry name" value="PPR"/>
    <property type="match status" value="15"/>
</dbReference>
<evidence type="ECO:0000313" key="5">
    <source>
        <dbReference type="Proteomes" id="UP000327013"/>
    </source>
</evidence>
<feature type="repeat" description="PPR" evidence="3">
    <location>
        <begin position="417"/>
        <end position="451"/>
    </location>
</feature>
<organism evidence="4 5">
    <name type="scientific">Carpinus fangiana</name>
    <dbReference type="NCBI Taxonomy" id="176857"/>
    <lineage>
        <taxon>Eukaryota</taxon>
        <taxon>Viridiplantae</taxon>
        <taxon>Streptophyta</taxon>
        <taxon>Embryophyta</taxon>
        <taxon>Tracheophyta</taxon>
        <taxon>Spermatophyta</taxon>
        <taxon>Magnoliopsida</taxon>
        <taxon>eudicotyledons</taxon>
        <taxon>Gunneridae</taxon>
        <taxon>Pentapetalae</taxon>
        <taxon>rosids</taxon>
        <taxon>fabids</taxon>
        <taxon>Fagales</taxon>
        <taxon>Betulaceae</taxon>
        <taxon>Carpinus</taxon>
    </lineage>
</organism>
<evidence type="ECO:0000256" key="1">
    <source>
        <dbReference type="ARBA" id="ARBA00007626"/>
    </source>
</evidence>
<feature type="repeat" description="PPR" evidence="3">
    <location>
        <begin position="878"/>
        <end position="912"/>
    </location>
</feature>
<proteinExistence type="inferred from homology"/>
<feature type="repeat" description="PPR" evidence="3">
    <location>
        <begin position="948"/>
        <end position="982"/>
    </location>
</feature>
<feature type="repeat" description="PPR" evidence="3">
    <location>
        <begin position="348"/>
        <end position="382"/>
    </location>
</feature>
<evidence type="ECO:0000256" key="3">
    <source>
        <dbReference type="PROSITE-ProRule" id="PRU00708"/>
    </source>
</evidence>
<name>A0A5N6RVB5_9ROSI</name>
<dbReference type="Gene3D" id="1.25.40.10">
    <property type="entry name" value="Tetratricopeptide repeat domain"/>
    <property type="match status" value="6"/>
</dbReference>
<sequence length="1056" mass="119910">MRNLIKFGCLCSNSSDRLFHFHLSKFQICLLSSLPRSSFKLSQPKKTTQDTQSKNPAETSTFSLLFNEIKEILGADSFTADGTQSGISISKDIHERDAEVKEEHPHRTEGVCGNAEDGILQEKDYVLALEDTQLGNLGGNDVSPEVHKITQIVRAENGLVSMEEQLEKLSVWFDSEVVEKVLKRCFKVPHLSLRFFNWVKLRDGFRHTTKTYNTMLSIAGEAREFQLVEKLVEEMEKNSCEKDIKTWTIIISLYGNAKLISKALLAFENMRKCGCEPDAQVYKKMIRALCSAGKADIAIEFYKEMNQKGVVVDVGLYKMLMDCMARSGDTAAVRTVADDMMRVCQIPEHNVYGCVLKSLCISGRIREALEWIRELKSKDVTLDPEYFETLVKGLCRADRIADALEIVNIMKRRHLVDGKVYGIIINGYLKRNNVSKALDLFQCMKESGHMPMTSTYTELMQRLFRLGEYEKGCVIYNEMLERGVKPDTVAITAMVAGHVSQNRVSEAWKVFKSMEDRGIKPTWKSYSVFIKELCKVSRTDEIFKALNEMQASKIDIRDEIFDGILSYMEKKGELDSIEKVKRMQTICKLYPQEGELPSTDASGEQKLKLELNSIQSEAVRIDCHLMEPPTKNHDEQDLHEVCRILSSSTDWCLIQEALENCNIQFTPDLVVEILRNCNMHGSAALHFFSWLGKQSGYSHTTETYNTAIKLAGRGKDFKHMRHLFYEMRRGGCSITSDTWTIMIMQYGRTGLTEIALNIFGEMKVDGCKPNGSSYKYLIISLCRRKGRKVDEAIKIFEEMLHEGYIPDKELVENYLGCLCEVGRLLDARRCADSLRRVGFAIPLSHSLYVRALCQAGRVEEAQALVDEVGAEAEGSILDKYTYGSLVHGLLQKGRMEEALAKVDSLKQAGISPTVHVYTSLMAHFMKGNQIERALEIFQKMQQEGCQPTVVTYTELVRGYMNMGKVAEAWNIFHRMKLKGPLPDFKSYSVFITSLCKIGRSEEALQLISEMIDSGIVPSTVNFREVFYGLNREGKQDLARTVLEQKSALRSKRKFLT</sequence>
<feature type="repeat" description="PPR" evidence="3">
    <location>
        <begin position="770"/>
        <end position="806"/>
    </location>
</feature>
<feature type="repeat" description="PPR" evidence="3">
    <location>
        <begin position="913"/>
        <end position="947"/>
    </location>
</feature>
<gene>
    <name evidence="4" type="ORF">FH972_020083</name>
</gene>
<keyword evidence="2" id="KW-0677">Repeat</keyword>
<feature type="repeat" description="PPR" evidence="3">
    <location>
        <begin position="487"/>
        <end position="521"/>
    </location>
</feature>
<protein>
    <recommendedName>
        <fullName evidence="6">Pentacotripeptide-repeat region of PRORP domain-containing protein</fullName>
    </recommendedName>
</protein>
<evidence type="ECO:0000313" key="4">
    <source>
        <dbReference type="EMBL" id="KAE8125251.1"/>
    </source>
</evidence>
<dbReference type="PANTHER" id="PTHR47447">
    <property type="entry name" value="OS03G0856100 PROTEIN"/>
    <property type="match status" value="1"/>
</dbReference>
<dbReference type="InterPro" id="IPR002885">
    <property type="entry name" value="PPR_rpt"/>
</dbReference>
<feature type="repeat" description="PPR" evidence="3">
    <location>
        <begin position="700"/>
        <end position="734"/>
    </location>
</feature>
<dbReference type="Pfam" id="PF13041">
    <property type="entry name" value="PPR_2"/>
    <property type="match status" value="4"/>
</dbReference>
<keyword evidence="5" id="KW-1185">Reference proteome</keyword>
<reference evidence="4 5" key="1">
    <citation type="submission" date="2019-06" db="EMBL/GenBank/DDBJ databases">
        <title>A chromosomal-level reference genome of Carpinus fangiana (Coryloideae, Betulaceae).</title>
        <authorList>
            <person name="Yang X."/>
            <person name="Wang Z."/>
            <person name="Zhang L."/>
            <person name="Hao G."/>
            <person name="Liu J."/>
            <person name="Yang Y."/>
        </authorList>
    </citation>
    <scope>NUCLEOTIDE SEQUENCE [LARGE SCALE GENOMIC DNA]</scope>
    <source>
        <strain evidence="4">Cfa_2016G</strain>
        <tissue evidence="4">Leaf</tissue>
    </source>
</reference>
<feature type="repeat" description="PPR" evidence="3">
    <location>
        <begin position="983"/>
        <end position="1017"/>
    </location>
</feature>
<accession>A0A5N6RVB5</accession>
<dbReference type="Proteomes" id="UP000327013">
    <property type="component" value="Chromosome 8"/>
</dbReference>
<dbReference type="PANTHER" id="PTHR47447:SF28">
    <property type="entry name" value="PENTACOTRIPEPTIDE-REPEAT REGION OF PRORP DOMAIN-CONTAINING PROTEIN"/>
    <property type="match status" value="1"/>
</dbReference>
<dbReference type="AlphaFoldDB" id="A0A5N6RVB5"/>
<dbReference type="EMBL" id="CM017328">
    <property type="protein sequence ID" value="KAE8125251.1"/>
    <property type="molecule type" value="Genomic_DNA"/>
</dbReference>
<dbReference type="InterPro" id="IPR011990">
    <property type="entry name" value="TPR-like_helical_dom_sf"/>
</dbReference>
<feature type="repeat" description="PPR" evidence="3">
    <location>
        <begin position="208"/>
        <end position="242"/>
    </location>
</feature>
<dbReference type="SUPFAM" id="SSF48452">
    <property type="entry name" value="TPR-like"/>
    <property type="match status" value="2"/>
</dbReference>
<feature type="repeat" description="PPR" evidence="3">
    <location>
        <begin position="735"/>
        <end position="769"/>
    </location>
</feature>
<evidence type="ECO:0008006" key="6">
    <source>
        <dbReference type="Google" id="ProtNLM"/>
    </source>
</evidence>
<dbReference type="OrthoDB" id="185373at2759"/>
<comment type="similarity">
    <text evidence="1">Belongs to the PPR family. P subfamily.</text>
</comment>
<feature type="repeat" description="PPR" evidence="3">
    <location>
        <begin position="452"/>
        <end position="486"/>
    </location>
</feature>
<feature type="repeat" description="PPR" evidence="3">
    <location>
        <begin position="278"/>
        <end position="312"/>
    </location>
</feature>
<feature type="repeat" description="PPR" evidence="3">
    <location>
        <begin position="383"/>
        <end position="413"/>
    </location>
</feature>